<dbReference type="InterPro" id="IPR002110">
    <property type="entry name" value="Ankyrin_rpt"/>
</dbReference>
<protein>
    <submittedName>
        <fullName evidence="5">Ankyrin</fullName>
    </submittedName>
</protein>
<keyword evidence="6" id="KW-1185">Reference proteome</keyword>
<dbReference type="PANTHER" id="PTHR24189">
    <property type="entry name" value="MYOTROPHIN"/>
    <property type="match status" value="1"/>
</dbReference>
<feature type="transmembrane region" description="Helical" evidence="4">
    <location>
        <begin position="38"/>
        <end position="59"/>
    </location>
</feature>
<evidence type="ECO:0000313" key="5">
    <source>
        <dbReference type="EMBL" id="EIC01474.1"/>
    </source>
</evidence>
<gene>
    <name evidence="5" type="ORF">TresaDRAFT_1366</name>
</gene>
<evidence type="ECO:0000313" key="6">
    <source>
        <dbReference type="Proteomes" id="UP000003571"/>
    </source>
</evidence>
<evidence type="ECO:0000256" key="2">
    <source>
        <dbReference type="ARBA" id="ARBA00023043"/>
    </source>
</evidence>
<dbReference type="Pfam" id="PF00023">
    <property type="entry name" value="Ank"/>
    <property type="match status" value="1"/>
</dbReference>
<keyword evidence="4" id="KW-1133">Transmembrane helix</keyword>
<dbReference type="OrthoDB" id="7543342at2"/>
<keyword evidence="4" id="KW-0812">Transmembrane</keyword>
<keyword evidence="1" id="KW-0677">Repeat</keyword>
<dbReference type="AlphaFoldDB" id="H7EM66"/>
<name>H7EM66_9SPIR</name>
<evidence type="ECO:0000256" key="4">
    <source>
        <dbReference type="SAM" id="Phobius"/>
    </source>
</evidence>
<keyword evidence="4" id="KW-0472">Membrane</keyword>
<dbReference type="PANTHER" id="PTHR24189:SF50">
    <property type="entry name" value="ANKYRIN REPEAT AND SOCS BOX PROTEIN 2"/>
    <property type="match status" value="1"/>
</dbReference>
<evidence type="ECO:0000256" key="3">
    <source>
        <dbReference type="PROSITE-ProRule" id="PRU00023"/>
    </source>
</evidence>
<dbReference type="eggNOG" id="COG0666">
    <property type="taxonomic scope" value="Bacteria"/>
</dbReference>
<dbReference type="SMART" id="SM00248">
    <property type="entry name" value="ANK"/>
    <property type="match status" value="4"/>
</dbReference>
<dbReference type="Gene3D" id="1.25.40.20">
    <property type="entry name" value="Ankyrin repeat-containing domain"/>
    <property type="match status" value="1"/>
</dbReference>
<dbReference type="PROSITE" id="PS50088">
    <property type="entry name" value="ANK_REPEAT"/>
    <property type="match status" value="1"/>
</dbReference>
<feature type="transmembrane region" description="Helical" evidence="4">
    <location>
        <begin position="7"/>
        <end position="32"/>
    </location>
</feature>
<dbReference type="InterPro" id="IPR050745">
    <property type="entry name" value="Multifunctional_regulatory"/>
</dbReference>
<feature type="repeat" description="ANK" evidence="3">
    <location>
        <begin position="275"/>
        <end position="314"/>
    </location>
</feature>
<organism evidence="5 6">
    <name type="scientific">Treponema saccharophilum DSM 2985</name>
    <dbReference type="NCBI Taxonomy" id="907348"/>
    <lineage>
        <taxon>Bacteria</taxon>
        <taxon>Pseudomonadati</taxon>
        <taxon>Spirochaetota</taxon>
        <taxon>Spirochaetia</taxon>
        <taxon>Spirochaetales</taxon>
        <taxon>Treponemataceae</taxon>
        <taxon>Treponema</taxon>
    </lineage>
</organism>
<dbReference type="PATRIC" id="fig|907348.3.peg.2021"/>
<dbReference type="STRING" id="907348.TresaDRAFT_1366"/>
<sequence>MDNIGTAILLFLGLTALFGLAAVVSGIIAIFASGTAKMVAAIVSGVTFGIFCIPVVYVAGASRPRNVEKERIKVWGELVCAALDNDVEEVGRLLKKKKNPNKIKERYSPLTAACSHDADDDGKNENADKILLLLLDAGADPNLGVPDFFWLGGFSYPIECAIAGERIEALRILMERGAEIDGYDVFVKKKKRNFIFKPLQSAVGAGKYRSADFLLDSGAKTDGFCYDYKTCEKTRKTLVMLLLDNSYDEKGGAMKVSVFGKLLSLGTDVNARDERGRTAMHYCADSYNWERWDERAPFAEKLLSLGADINARTDKGKTPLMLGGLEYGSLDEILSVSSFLVSHGADNSLRDSDGKRALDIFLDKHEKKDSWEKEEMRKYDEIVSVLTPKESGAVSLPEKNPSKNLEIIGAVSEIVSQKTELPKTDGHVMLADMCDGW</sequence>
<keyword evidence="2 3" id="KW-0040">ANK repeat</keyword>
<evidence type="ECO:0000256" key="1">
    <source>
        <dbReference type="ARBA" id="ARBA00022737"/>
    </source>
</evidence>
<proteinExistence type="predicted"/>
<comment type="caution">
    <text evidence="5">The sequence shown here is derived from an EMBL/GenBank/DDBJ whole genome shotgun (WGS) entry which is preliminary data.</text>
</comment>
<dbReference type="InterPro" id="IPR036770">
    <property type="entry name" value="Ankyrin_rpt-contain_sf"/>
</dbReference>
<reference evidence="5 6" key="1">
    <citation type="submission" date="2011-09" db="EMBL/GenBank/DDBJ databases">
        <title>The draft genome of Treponema saccharophilum DSM 2985.</title>
        <authorList>
            <consortium name="US DOE Joint Genome Institute (JGI-PGF)"/>
            <person name="Lucas S."/>
            <person name="Copeland A."/>
            <person name="Lapidus A."/>
            <person name="Glavina del Rio T."/>
            <person name="Dalin E."/>
            <person name="Tice H."/>
            <person name="Bruce D."/>
            <person name="Goodwin L."/>
            <person name="Pitluck S."/>
            <person name="Peters L."/>
            <person name="Kyrpides N."/>
            <person name="Mavromatis K."/>
            <person name="Ivanova N."/>
            <person name="Markowitz V."/>
            <person name="Cheng J.-F."/>
            <person name="Hugenholtz P."/>
            <person name="Woyke T."/>
            <person name="Wu D."/>
            <person name="Gronow S."/>
            <person name="Wellnitz S."/>
            <person name="Brambilla E."/>
            <person name="Klenk H.-P."/>
            <person name="Eisen J.A."/>
        </authorList>
    </citation>
    <scope>NUCLEOTIDE SEQUENCE [LARGE SCALE GENOMIC DNA]</scope>
    <source>
        <strain evidence="5 6">DSM 2985</strain>
    </source>
</reference>
<dbReference type="RefSeq" id="WP_002705275.1">
    <property type="nucleotide sequence ID" value="NZ_AGRW01000050.1"/>
</dbReference>
<dbReference type="EMBL" id="AGRW01000050">
    <property type="protein sequence ID" value="EIC01474.1"/>
    <property type="molecule type" value="Genomic_DNA"/>
</dbReference>
<accession>H7EM66</accession>
<dbReference type="Proteomes" id="UP000003571">
    <property type="component" value="Unassembled WGS sequence"/>
</dbReference>
<dbReference type="SUPFAM" id="SSF48403">
    <property type="entry name" value="Ankyrin repeat"/>
    <property type="match status" value="1"/>
</dbReference>